<keyword evidence="8" id="KW-0648">Protein biosynthesis</keyword>
<keyword evidence="2 7" id="KW-0479">Metal-binding</keyword>
<sequence>MSETSLCCPRVYCGRFAPSPTGLLHFGSLVAAVGSYLDACVHGGRWLVRIEDVDTPRAVPGAGDAILRTLEGFGFVWDGEVWRQSRRSEAYRDALARLQAAGHVYPCGCSRSEIAAVAGRKSIDGGLLYPGTCRAGLAARRTARAWRLRVPDREWRFSDRVQGEVRQNLARDTGDFVVLRADGLFAYQLAVVVDDAAQGVNAVVRGADLIDSVVRQIWLQQCLGLPAPSYAHLPVAVNAAGEKLSKQTRAPEVDVAQGSRLLCEVCAFLGHPPPINLYGAPLADFWRWAISAWSINRVPKRLKMPHHSCVGRDGLK</sequence>
<evidence type="ECO:0000256" key="2">
    <source>
        <dbReference type="ARBA" id="ARBA00022723"/>
    </source>
</evidence>
<feature type="binding site" evidence="7">
    <location>
        <begin position="15"/>
        <end position="19"/>
    </location>
    <ligand>
        <name>L-glutamate</name>
        <dbReference type="ChEBI" id="CHEBI:29985"/>
    </ligand>
</feature>
<evidence type="ECO:0000256" key="4">
    <source>
        <dbReference type="ARBA" id="ARBA00022833"/>
    </source>
</evidence>
<protein>
    <recommendedName>
        <fullName evidence="7">Glutamyl-Q tRNA(Asp) synthetase</fullName>
        <shortName evidence="7">Glu-Q-RSs</shortName>
        <ecNumber evidence="7">6.1.1.-</ecNumber>
    </recommendedName>
</protein>
<comment type="cofactor">
    <cofactor evidence="7">
        <name>Zn(2+)</name>
        <dbReference type="ChEBI" id="CHEBI:29105"/>
    </cofactor>
    <text evidence="7">Binds 1 zinc ion per subunit.</text>
</comment>
<comment type="caution">
    <text evidence="10">The sequence shown here is derived from an EMBL/GenBank/DDBJ whole genome shotgun (WGS) entry which is preliminary data.</text>
</comment>
<evidence type="ECO:0000313" key="11">
    <source>
        <dbReference type="Proteomes" id="UP001574673"/>
    </source>
</evidence>
<dbReference type="InterPro" id="IPR014729">
    <property type="entry name" value="Rossmann-like_a/b/a_fold"/>
</dbReference>
<evidence type="ECO:0000259" key="9">
    <source>
        <dbReference type="Pfam" id="PF00749"/>
    </source>
</evidence>
<dbReference type="Proteomes" id="UP001574673">
    <property type="component" value="Unassembled WGS sequence"/>
</dbReference>
<accession>A0ABV4UFN3</accession>
<dbReference type="InterPro" id="IPR020058">
    <property type="entry name" value="Glu/Gln-tRNA-synth_Ib_cat-dom"/>
</dbReference>
<dbReference type="PANTHER" id="PTHR43311">
    <property type="entry name" value="GLUTAMATE--TRNA LIGASE"/>
    <property type="match status" value="1"/>
</dbReference>
<feature type="binding site" evidence="7">
    <location>
        <position position="109"/>
    </location>
    <ligand>
        <name>Zn(2+)</name>
        <dbReference type="ChEBI" id="CHEBI:29105"/>
    </ligand>
</feature>
<dbReference type="Pfam" id="PF00749">
    <property type="entry name" value="tRNA-synt_1c"/>
    <property type="match status" value="1"/>
</dbReference>
<dbReference type="EMBL" id="JBEUWX010000002">
    <property type="protein sequence ID" value="MFA9950452.1"/>
    <property type="molecule type" value="Genomic_DNA"/>
</dbReference>
<feature type="binding site" evidence="7">
    <location>
        <position position="107"/>
    </location>
    <ligand>
        <name>Zn(2+)</name>
        <dbReference type="ChEBI" id="CHEBI:29105"/>
    </ligand>
</feature>
<evidence type="ECO:0000313" key="10">
    <source>
        <dbReference type="EMBL" id="MFA9950452.1"/>
    </source>
</evidence>
<dbReference type="RefSeq" id="WP_418891924.1">
    <property type="nucleotide sequence ID" value="NZ_JBEUWX010000002.1"/>
</dbReference>
<keyword evidence="1 7" id="KW-0436">Ligase</keyword>
<evidence type="ECO:0000256" key="8">
    <source>
        <dbReference type="RuleBase" id="RU363037"/>
    </source>
</evidence>
<feature type="short sequence motif" description="'HIGH' region" evidence="7">
    <location>
        <begin position="18"/>
        <end position="28"/>
    </location>
</feature>
<keyword evidence="3 7" id="KW-0547">Nucleotide-binding</keyword>
<dbReference type="InterPro" id="IPR022380">
    <property type="entry name" value="Glu-Q_tRNA(Asp)_Synthase"/>
</dbReference>
<dbReference type="InterPro" id="IPR049940">
    <property type="entry name" value="GluQ/Sye"/>
</dbReference>
<feature type="short sequence motif" description="'KMSKS' region" evidence="7">
    <location>
        <begin position="243"/>
        <end position="247"/>
    </location>
</feature>
<feature type="binding site" evidence="7">
    <location>
        <position position="133"/>
    </location>
    <ligand>
        <name>Zn(2+)</name>
        <dbReference type="ChEBI" id="CHEBI:29105"/>
    </ligand>
</feature>
<name>A0ABV4UFN3_9RHOO</name>
<organism evidence="10 11">
    <name type="scientific">Dentiradicibacter hellwigii</name>
    <dbReference type="NCBI Taxonomy" id="3149053"/>
    <lineage>
        <taxon>Bacteria</taxon>
        <taxon>Pseudomonadati</taxon>
        <taxon>Pseudomonadota</taxon>
        <taxon>Betaproteobacteria</taxon>
        <taxon>Rhodocyclales</taxon>
        <taxon>Rhodocyclaceae</taxon>
        <taxon>Dentiradicibacter</taxon>
    </lineage>
</organism>
<dbReference type="NCBIfam" id="NF004314">
    <property type="entry name" value="PRK05710.1-3"/>
    <property type="match status" value="1"/>
</dbReference>
<dbReference type="InterPro" id="IPR000924">
    <property type="entry name" value="Glu/Gln-tRNA-synth"/>
</dbReference>
<evidence type="ECO:0000256" key="3">
    <source>
        <dbReference type="ARBA" id="ARBA00022741"/>
    </source>
</evidence>
<reference evidence="11" key="1">
    <citation type="submission" date="2024-06" db="EMBL/GenBank/DDBJ databases">
        <title>Radixoralia hellwigii gen. nov., sp nov., isolated from a root canal in the human oral cavity.</title>
        <authorList>
            <person name="Bartsch S."/>
            <person name="Wittmer A."/>
            <person name="Schulz A.-K."/>
            <person name="Neumann-Schaal M."/>
            <person name="Wolf J."/>
            <person name="Gronow S."/>
            <person name="Tennert C."/>
            <person name="Haecker G."/>
            <person name="Cieplik F."/>
            <person name="Al-Ahmad A."/>
        </authorList>
    </citation>
    <scope>NUCLEOTIDE SEQUENCE [LARGE SCALE GENOMIC DNA]</scope>
    <source>
        <strain evidence="11">Wk13</strain>
    </source>
</reference>
<dbReference type="SUPFAM" id="SSF52374">
    <property type="entry name" value="Nucleotidylyl transferase"/>
    <property type="match status" value="1"/>
</dbReference>
<comment type="function">
    <text evidence="7">Catalyzes the tRNA-independent activation of glutamate in presence of ATP and the subsequent transfer of glutamate onto a tRNA(Asp). Glutamate is transferred on the 2-amino-5-(4,5-dihydroxy-2-cyclopenten-1-yl) moiety of the queuosine in the wobble position of the QUC anticodon.</text>
</comment>
<feature type="domain" description="Glutamyl/glutaminyl-tRNA synthetase class Ib catalytic" evidence="9">
    <location>
        <begin position="15"/>
        <end position="252"/>
    </location>
</feature>
<dbReference type="NCBIfam" id="NF004313">
    <property type="entry name" value="PRK05710.1-2"/>
    <property type="match status" value="1"/>
</dbReference>
<keyword evidence="11" id="KW-1185">Reference proteome</keyword>
<dbReference type="PRINTS" id="PR00987">
    <property type="entry name" value="TRNASYNTHGLU"/>
</dbReference>
<dbReference type="Gene3D" id="3.40.50.620">
    <property type="entry name" value="HUPs"/>
    <property type="match status" value="1"/>
</dbReference>
<dbReference type="NCBIfam" id="TIGR03838">
    <property type="entry name" value="queuosine_YadB"/>
    <property type="match status" value="1"/>
</dbReference>
<keyword evidence="4 7" id="KW-0862">Zinc</keyword>
<comment type="similarity">
    <text evidence="7">Belongs to the class-I aminoacyl-tRNA synthetase family. GluQ subfamily.</text>
</comment>
<evidence type="ECO:0000256" key="5">
    <source>
        <dbReference type="ARBA" id="ARBA00022840"/>
    </source>
</evidence>
<dbReference type="PANTHER" id="PTHR43311:SF1">
    <property type="entry name" value="GLUTAMYL-Q TRNA(ASP) SYNTHETASE"/>
    <property type="match status" value="1"/>
</dbReference>
<feature type="binding site" evidence="7">
    <location>
        <position position="246"/>
    </location>
    <ligand>
        <name>ATP</name>
        <dbReference type="ChEBI" id="CHEBI:30616"/>
    </ligand>
</feature>
<feature type="binding site" evidence="7">
    <location>
        <position position="129"/>
    </location>
    <ligand>
        <name>Zn(2+)</name>
        <dbReference type="ChEBI" id="CHEBI:29105"/>
    </ligand>
</feature>
<keyword evidence="6 7" id="KW-0030">Aminoacyl-tRNA synthetase</keyword>
<evidence type="ECO:0000256" key="1">
    <source>
        <dbReference type="ARBA" id="ARBA00022598"/>
    </source>
</evidence>
<evidence type="ECO:0000256" key="6">
    <source>
        <dbReference type="ARBA" id="ARBA00023146"/>
    </source>
</evidence>
<dbReference type="HAMAP" id="MF_01428">
    <property type="entry name" value="Glu_Q_tRNA_synth"/>
    <property type="match status" value="1"/>
</dbReference>
<feature type="binding site" evidence="7">
    <location>
        <position position="187"/>
    </location>
    <ligand>
        <name>L-glutamate</name>
        <dbReference type="ChEBI" id="CHEBI:29985"/>
    </ligand>
</feature>
<proteinExistence type="inferred from homology"/>
<feature type="binding site" evidence="7">
    <location>
        <position position="51"/>
    </location>
    <ligand>
        <name>L-glutamate</name>
        <dbReference type="ChEBI" id="CHEBI:29985"/>
    </ligand>
</feature>
<feature type="binding site" evidence="7">
    <location>
        <position position="205"/>
    </location>
    <ligand>
        <name>L-glutamate</name>
        <dbReference type="ChEBI" id="CHEBI:29985"/>
    </ligand>
</feature>
<gene>
    <name evidence="10" type="primary">gluQRS</name>
    <name evidence="7" type="synonym">gluQ</name>
    <name evidence="10" type="ORF">ABCS64_09020</name>
</gene>
<dbReference type="EC" id="6.1.1.-" evidence="7"/>
<keyword evidence="5 7" id="KW-0067">ATP-binding</keyword>
<dbReference type="GO" id="GO:0016874">
    <property type="term" value="F:ligase activity"/>
    <property type="evidence" value="ECO:0007669"/>
    <property type="project" value="UniProtKB-KW"/>
</dbReference>
<evidence type="ECO:0000256" key="7">
    <source>
        <dbReference type="HAMAP-Rule" id="MF_01428"/>
    </source>
</evidence>